<keyword evidence="6" id="KW-0436">Ligase</keyword>
<dbReference type="HAMAP" id="MF_00122">
    <property type="entry name" value="GatC"/>
    <property type="match status" value="1"/>
</dbReference>
<proteinExistence type="inferred from homology"/>
<evidence type="ECO:0000256" key="7">
    <source>
        <dbReference type="SAM" id="MobiDB-lite"/>
    </source>
</evidence>
<comment type="subunit">
    <text evidence="2 6">Heterotrimer of A, B and C subunits.</text>
</comment>
<dbReference type="RefSeq" id="WP_371754265.1">
    <property type="nucleotide sequence ID" value="NZ_JAYJLD010000014.1"/>
</dbReference>
<comment type="similarity">
    <text evidence="1 6">Belongs to the GatC family.</text>
</comment>
<dbReference type="SUPFAM" id="SSF141000">
    <property type="entry name" value="Glu-tRNAGln amidotransferase C subunit"/>
    <property type="match status" value="1"/>
</dbReference>
<reference evidence="8" key="1">
    <citation type="submission" date="2023-12" db="EMBL/GenBank/DDBJ databases">
        <title>Fervidustalea candida gen. nov., sp. nov., a novel member of the family Paenibacillaceae isolated from a geothermal area.</title>
        <authorList>
            <person name="Li W.-J."/>
            <person name="Jiao J.-Y."/>
            <person name="Chen Y."/>
        </authorList>
    </citation>
    <scope>NUCLEOTIDE SEQUENCE</scope>
    <source>
        <strain evidence="8">SYSU GA230002</strain>
    </source>
</reference>
<keyword evidence="6" id="KW-0547">Nucleotide-binding</keyword>
<dbReference type="EMBL" id="JAYJLD010000014">
    <property type="protein sequence ID" value="MEB3102144.1"/>
    <property type="molecule type" value="Genomic_DNA"/>
</dbReference>
<organism evidence="8 9">
    <name type="scientific">Ferviditalea candida</name>
    <dbReference type="NCBI Taxonomy" id="3108399"/>
    <lineage>
        <taxon>Bacteria</taxon>
        <taxon>Bacillati</taxon>
        <taxon>Bacillota</taxon>
        <taxon>Bacilli</taxon>
        <taxon>Bacillales</taxon>
        <taxon>Paenibacillaceae</taxon>
        <taxon>Ferviditalea</taxon>
    </lineage>
</organism>
<dbReference type="PANTHER" id="PTHR15004:SF0">
    <property type="entry name" value="GLUTAMYL-TRNA(GLN) AMIDOTRANSFERASE SUBUNIT C, MITOCHONDRIAL"/>
    <property type="match status" value="1"/>
</dbReference>
<sequence length="95" mass="11030">MSISVNDVEHVAKLARLELSEPEKRQFTEQLNKILNFMEKLNELDTDNVKPTSHVLQLSDVMREDEVRPSWPIDKVMRNAPDEEDGQFRVPAILD</sequence>
<keyword evidence="9" id="KW-1185">Reference proteome</keyword>
<dbReference type="InterPro" id="IPR003837">
    <property type="entry name" value="GatC"/>
</dbReference>
<dbReference type="Proteomes" id="UP001310386">
    <property type="component" value="Unassembled WGS sequence"/>
</dbReference>
<protein>
    <recommendedName>
        <fullName evidence="6">Aspartyl/glutamyl-tRNA(Asn/Gln) amidotransferase subunit C</fullName>
        <shortName evidence="6">Asp/Glu-ADT subunit C</shortName>
        <ecNumber evidence="6">6.3.5.-</ecNumber>
    </recommendedName>
</protein>
<evidence type="ECO:0000313" key="9">
    <source>
        <dbReference type="Proteomes" id="UP001310386"/>
    </source>
</evidence>
<dbReference type="Pfam" id="PF02686">
    <property type="entry name" value="GatC"/>
    <property type="match status" value="1"/>
</dbReference>
<keyword evidence="6" id="KW-0648">Protein biosynthesis</keyword>
<evidence type="ECO:0000256" key="6">
    <source>
        <dbReference type="HAMAP-Rule" id="MF_00122"/>
    </source>
</evidence>
<dbReference type="NCBIfam" id="TIGR00135">
    <property type="entry name" value="gatC"/>
    <property type="match status" value="1"/>
</dbReference>
<dbReference type="InterPro" id="IPR036113">
    <property type="entry name" value="Asp/Glu-ADT_sf_sub_c"/>
</dbReference>
<evidence type="ECO:0000256" key="3">
    <source>
        <dbReference type="ARBA" id="ARBA00024799"/>
    </source>
</evidence>
<comment type="catalytic activity">
    <reaction evidence="4 6">
        <text>L-aspartyl-tRNA(Asn) + L-glutamine + ATP + H2O = L-asparaginyl-tRNA(Asn) + L-glutamate + ADP + phosphate + 2 H(+)</text>
        <dbReference type="Rhea" id="RHEA:14513"/>
        <dbReference type="Rhea" id="RHEA-COMP:9674"/>
        <dbReference type="Rhea" id="RHEA-COMP:9677"/>
        <dbReference type="ChEBI" id="CHEBI:15377"/>
        <dbReference type="ChEBI" id="CHEBI:15378"/>
        <dbReference type="ChEBI" id="CHEBI:29985"/>
        <dbReference type="ChEBI" id="CHEBI:30616"/>
        <dbReference type="ChEBI" id="CHEBI:43474"/>
        <dbReference type="ChEBI" id="CHEBI:58359"/>
        <dbReference type="ChEBI" id="CHEBI:78515"/>
        <dbReference type="ChEBI" id="CHEBI:78516"/>
        <dbReference type="ChEBI" id="CHEBI:456216"/>
    </reaction>
</comment>
<comment type="caution">
    <text evidence="8">The sequence shown here is derived from an EMBL/GenBank/DDBJ whole genome shotgun (WGS) entry which is preliminary data.</text>
</comment>
<dbReference type="PANTHER" id="PTHR15004">
    <property type="entry name" value="GLUTAMYL-TRNA(GLN) AMIDOTRANSFERASE SUBUNIT C, MITOCHONDRIAL"/>
    <property type="match status" value="1"/>
</dbReference>
<evidence type="ECO:0000256" key="4">
    <source>
        <dbReference type="ARBA" id="ARBA00047380"/>
    </source>
</evidence>
<evidence type="ECO:0000256" key="2">
    <source>
        <dbReference type="ARBA" id="ARBA00011123"/>
    </source>
</evidence>
<keyword evidence="6" id="KW-0067">ATP-binding</keyword>
<name>A0ABU5ZI15_9BACL</name>
<dbReference type="Gene3D" id="1.10.20.60">
    <property type="entry name" value="Glu-tRNAGln amidotransferase C subunit, N-terminal domain"/>
    <property type="match status" value="1"/>
</dbReference>
<accession>A0ABU5ZI15</accession>
<evidence type="ECO:0000256" key="5">
    <source>
        <dbReference type="ARBA" id="ARBA00047913"/>
    </source>
</evidence>
<comment type="function">
    <text evidence="3 6">Allows the formation of correctly charged Asn-tRNA(Asn) or Gln-tRNA(Gln) through the transamidation of misacylated Asp-tRNA(Asn) or Glu-tRNA(Gln) in organisms which lack either or both of asparaginyl-tRNA or glutaminyl-tRNA synthetases. The reaction takes place in the presence of glutamine and ATP through an activated phospho-Asp-tRNA(Asn) or phospho-Glu-tRNA(Gln).</text>
</comment>
<dbReference type="EC" id="6.3.5.-" evidence="6"/>
<feature type="region of interest" description="Disordered" evidence="7">
    <location>
        <begin position="73"/>
        <end position="95"/>
    </location>
</feature>
<evidence type="ECO:0000256" key="1">
    <source>
        <dbReference type="ARBA" id="ARBA00010757"/>
    </source>
</evidence>
<comment type="catalytic activity">
    <reaction evidence="5 6">
        <text>L-glutamyl-tRNA(Gln) + L-glutamine + ATP + H2O = L-glutaminyl-tRNA(Gln) + L-glutamate + ADP + phosphate + H(+)</text>
        <dbReference type="Rhea" id="RHEA:17521"/>
        <dbReference type="Rhea" id="RHEA-COMP:9681"/>
        <dbReference type="Rhea" id="RHEA-COMP:9684"/>
        <dbReference type="ChEBI" id="CHEBI:15377"/>
        <dbReference type="ChEBI" id="CHEBI:15378"/>
        <dbReference type="ChEBI" id="CHEBI:29985"/>
        <dbReference type="ChEBI" id="CHEBI:30616"/>
        <dbReference type="ChEBI" id="CHEBI:43474"/>
        <dbReference type="ChEBI" id="CHEBI:58359"/>
        <dbReference type="ChEBI" id="CHEBI:78520"/>
        <dbReference type="ChEBI" id="CHEBI:78521"/>
        <dbReference type="ChEBI" id="CHEBI:456216"/>
    </reaction>
</comment>
<evidence type="ECO:0000313" key="8">
    <source>
        <dbReference type="EMBL" id="MEB3102144.1"/>
    </source>
</evidence>
<gene>
    <name evidence="6 8" type="primary">gatC</name>
    <name evidence="8" type="ORF">VF724_10765</name>
</gene>